<evidence type="ECO:0000313" key="1">
    <source>
        <dbReference type="EMBL" id="QAT61760.1"/>
    </source>
</evidence>
<dbReference type="Proteomes" id="UP000287969">
    <property type="component" value="Chromosome"/>
</dbReference>
<reference evidence="2" key="1">
    <citation type="submission" date="2019-01" db="EMBL/GenBank/DDBJ databases">
        <title>Draft genomes of a novel of Sporanaerobacter strains.</title>
        <authorList>
            <person name="Ma S."/>
        </authorList>
    </citation>
    <scope>NUCLEOTIDE SEQUENCE [LARGE SCALE GENOMIC DNA]</scope>
    <source>
        <strain evidence="2">NJN-17</strain>
    </source>
</reference>
<keyword evidence="2" id="KW-1185">Reference proteome</keyword>
<dbReference type="KEGG" id="spoa:EQM13_09240"/>
<dbReference type="RefSeq" id="WP_071138620.1">
    <property type="nucleotide sequence ID" value="NZ_CP035282.1"/>
</dbReference>
<organism evidence="1 2">
    <name type="scientific">Acidilutibacter cellobiosedens</name>
    <dbReference type="NCBI Taxonomy" id="2507161"/>
    <lineage>
        <taxon>Bacteria</taxon>
        <taxon>Bacillati</taxon>
        <taxon>Bacillota</taxon>
        <taxon>Tissierellia</taxon>
        <taxon>Tissierellales</taxon>
        <taxon>Acidilutibacteraceae</taxon>
        <taxon>Acidilutibacter</taxon>
    </lineage>
</organism>
<dbReference type="AlphaFoldDB" id="A0A410QCQ2"/>
<dbReference type="OrthoDB" id="3035830at2"/>
<dbReference type="EMBL" id="CP035282">
    <property type="protein sequence ID" value="QAT61760.1"/>
    <property type="molecule type" value="Genomic_DNA"/>
</dbReference>
<name>A0A410QCQ2_9FIRM</name>
<gene>
    <name evidence="1" type="ORF">EQM13_09240</name>
</gene>
<sequence length="71" mass="7862">MAKKWYSILVSTAIFENGAKNPLKGISMKFLVEAFDAQLRVFSGSKKDGATCNGMQALTLPLWRLVINTIQ</sequence>
<protein>
    <submittedName>
        <fullName evidence="1">Uncharacterized protein</fullName>
    </submittedName>
</protein>
<evidence type="ECO:0000313" key="2">
    <source>
        <dbReference type="Proteomes" id="UP000287969"/>
    </source>
</evidence>
<proteinExistence type="predicted"/>
<accession>A0A410QCQ2</accession>